<dbReference type="AlphaFoldDB" id="A1ZKH4"/>
<organism evidence="10 11">
    <name type="scientific">Microscilla marina ATCC 23134</name>
    <dbReference type="NCBI Taxonomy" id="313606"/>
    <lineage>
        <taxon>Bacteria</taxon>
        <taxon>Pseudomonadati</taxon>
        <taxon>Bacteroidota</taxon>
        <taxon>Cytophagia</taxon>
        <taxon>Cytophagales</taxon>
        <taxon>Microscillaceae</taxon>
        <taxon>Microscilla</taxon>
    </lineage>
</organism>
<accession>A1ZKH4</accession>
<protein>
    <recommendedName>
        <fullName evidence="2">histidine kinase</fullName>
        <ecNumber evidence="2">2.7.13.3</ecNumber>
    </recommendedName>
</protein>
<dbReference type="Gene3D" id="3.30.565.10">
    <property type="entry name" value="Histidine kinase-like ATPase, C-terminal domain"/>
    <property type="match status" value="2"/>
</dbReference>
<comment type="caution">
    <text evidence="10">The sequence shown here is derived from an EMBL/GenBank/DDBJ whole genome shotgun (WGS) entry which is preliminary data.</text>
</comment>
<evidence type="ECO:0000256" key="3">
    <source>
        <dbReference type="ARBA" id="ARBA00022553"/>
    </source>
</evidence>
<evidence type="ECO:0000256" key="7">
    <source>
        <dbReference type="ARBA" id="ARBA00022840"/>
    </source>
</evidence>
<evidence type="ECO:0000256" key="1">
    <source>
        <dbReference type="ARBA" id="ARBA00000085"/>
    </source>
</evidence>
<dbReference type="PANTHER" id="PTHR43065">
    <property type="entry name" value="SENSOR HISTIDINE KINASE"/>
    <property type="match status" value="1"/>
</dbReference>
<keyword evidence="7" id="KW-0067">ATP-binding</keyword>
<dbReference type="OrthoDB" id="9816482at2"/>
<dbReference type="Pfam" id="PF02518">
    <property type="entry name" value="HATPase_c"/>
    <property type="match status" value="1"/>
</dbReference>
<dbReference type="EMBL" id="AAWS01000012">
    <property type="protein sequence ID" value="EAY29200.1"/>
    <property type="molecule type" value="Genomic_DNA"/>
</dbReference>
<gene>
    <name evidence="10" type="ORF">M23134_02391</name>
</gene>
<reference evidence="10 11" key="1">
    <citation type="submission" date="2007-01" db="EMBL/GenBank/DDBJ databases">
        <authorList>
            <person name="Haygood M."/>
            <person name="Podell S."/>
            <person name="Anderson C."/>
            <person name="Hopkinson B."/>
            <person name="Roe K."/>
            <person name="Barbeau K."/>
            <person name="Gaasterland T."/>
            <person name="Ferriera S."/>
            <person name="Johnson J."/>
            <person name="Kravitz S."/>
            <person name="Beeson K."/>
            <person name="Sutton G."/>
            <person name="Rogers Y.-H."/>
            <person name="Friedman R."/>
            <person name="Frazier M."/>
            <person name="Venter J.C."/>
        </authorList>
    </citation>
    <scope>NUCLEOTIDE SEQUENCE [LARGE SCALE GENOMIC DNA]</scope>
    <source>
        <strain evidence="10 11">ATCC 23134</strain>
    </source>
</reference>
<keyword evidence="3" id="KW-0597">Phosphoprotein</keyword>
<dbReference type="Pfam" id="PF13589">
    <property type="entry name" value="HATPase_c_3"/>
    <property type="match status" value="1"/>
</dbReference>
<dbReference type="Proteomes" id="UP000004095">
    <property type="component" value="Unassembled WGS sequence"/>
</dbReference>
<feature type="domain" description="Histidine kinase" evidence="9">
    <location>
        <begin position="535"/>
        <end position="767"/>
    </location>
</feature>
<keyword evidence="6 10" id="KW-0418">Kinase</keyword>
<dbReference type="PROSITE" id="PS50109">
    <property type="entry name" value="HIS_KIN"/>
    <property type="match status" value="1"/>
</dbReference>
<keyword evidence="4" id="KW-0808">Transferase</keyword>
<sequence>MEKIPFNVSARAARLIGRENVAKAEGALIELIKNTYDADATICVVYINTNSDKITIIDNGEGMTDDVIKSKWMTIGTDHKQYDFKSKEGRVRTGAKGIGRFALDRLGATCEMLTKIQKDVGFIWTVDWSNFEVKGITIGDVKATLDSDKQMCLKSEVKKRLELFDLKHLWDEWGGNHGTIIEIKGLRDVWGDDVMENLFTSLELLIPPKEQSPFKVHLLYNEEIDKFGEVKATICDDYDYKLYAAVNEDKSVEVNIYRNELKFSELFEWNFFDSELTTVPQFRLEGFEQGKVTINTSVEKLLPGFKEVDDDDLINQIGAFDFSFYFMKRGGGSDERINSPYPYKPFNLRDRKIWLEKFGGIKLYRDNFRVRPYGEVGSNAFDWLGLGSRASSSPTVTRPGYKVRPNQVYGVLNISRIGNINFQDKSSREGLQENDIFSVFKQLVLGIIDVFEKDRNKVMTTLKKINDQRKKTESTKSEANKIIESIERGDIRDMSDEEQKTLVSAYKIQIAEGEDFKEEQKLLRVLATTGLIITSFTHELKSLSRRIGSRTKNLQKVLDELLDSEQLNLLPDYTNPLVMLSDMGAEDEKLKQWLDFSLASIQKNKRNRKKINLVDYIKRFEKMWQTFLDVRQIKFKVVKSGFDVVDVSFRGHEIDLDGIFNNLIANSIEALKRKGGAKERKINIQFDLLNDSVIYEDSGPGLSNDIENPKQIFEPFFTTKRNKKGEQVGTGLGMWIVKNILDEYDGKIVFLDVKTCFKIKIILPYQKH</sequence>
<dbReference type="RefSeq" id="WP_002696840.1">
    <property type="nucleotide sequence ID" value="NZ_AAWS01000012.1"/>
</dbReference>
<keyword evidence="11" id="KW-1185">Reference proteome</keyword>
<evidence type="ECO:0000256" key="6">
    <source>
        <dbReference type="ARBA" id="ARBA00022777"/>
    </source>
</evidence>
<dbReference type="InterPro" id="IPR036890">
    <property type="entry name" value="HATPase_C_sf"/>
</dbReference>
<dbReference type="eggNOG" id="COG4191">
    <property type="taxonomic scope" value="Bacteria"/>
</dbReference>
<dbReference type="GO" id="GO:0004673">
    <property type="term" value="F:protein histidine kinase activity"/>
    <property type="evidence" value="ECO:0007669"/>
    <property type="project" value="UniProtKB-EC"/>
</dbReference>
<dbReference type="SMART" id="SM00387">
    <property type="entry name" value="HATPase_c"/>
    <property type="match status" value="1"/>
</dbReference>
<evidence type="ECO:0000256" key="8">
    <source>
        <dbReference type="ARBA" id="ARBA00023012"/>
    </source>
</evidence>
<name>A1ZKH4_MICM2</name>
<dbReference type="SUPFAM" id="SSF55874">
    <property type="entry name" value="ATPase domain of HSP90 chaperone/DNA topoisomerase II/histidine kinase"/>
    <property type="match status" value="2"/>
</dbReference>
<keyword evidence="5" id="KW-0547">Nucleotide-binding</keyword>
<dbReference type="InterPro" id="IPR005467">
    <property type="entry name" value="His_kinase_dom"/>
</dbReference>
<comment type="catalytic activity">
    <reaction evidence="1">
        <text>ATP + protein L-histidine = ADP + protein N-phospho-L-histidine.</text>
        <dbReference type="EC" id="2.7.13.3"/>
    </reaction>
</comment>
<dbReference type="EC" id="2.7.13.3" evidence="2"/>
<dbReference type="PRINTS" id="PR00344">
    <property type="entry name" value="BCTRLSENSOR"/>
</dbReference>
<dbReference type="PANTHER" id="PTHR43065:SF10">
    <property type="entry name" value="PEROXIDE STRESS-ACTIVATED HISTIDINE KINASE MAK3"/>
    <property type="match status" value="1"/>
</dbReference>
<evidence type="ECO:0000256" key="4">
    <source>
        <dbReference type="ARBA" id="ARBA00022679"/>
    </source>
</evidence>
<dbReference type="GO" id="GO:0000160">
    <property type="term" value="P:phosphorelay signal transduction system"/>
    <property type="evidence" value="ECO:0007669"/>
    <property type="project" value="UniProtKB-KW"/>
</dbReference>
<dbReference type="InterPro" id="IPR004358">
    <property type="entry name" value="Sig_transdc_His_kin-like_C"/>
</dbReference>
<evidence type="ECO:0000259" key="9">
    <source>
        <dbReference type="PROSITE" id="PS50109"/>
    </source>
</evidence>
<keyword evidence="8" id="KW-0902">Two-component regulatory system</keyword>
<evidence type="ECO:0000256" key="2">
    <source>
        <dbReference type="ARBA" id="ARBA00012438"/>
    </source>
</evidence>
<evidence type="ECO:0000313" key="11">
    <source>
        <dbReference type="Proteomes" id="UP000004095"/>
    </source>
</evidence>
<dbReference type="GO" id="GO:0005524">
    <property type="term" value="F:ATP binding"/>
    <property type="evidence" value="ECO:0007669"/>
    <property type="project" value="UniProtKB-KW"/>
</dbReference>
<proteinExistence type="predicted"/>
<dbReference type="InterPro" id="IPR003594">
    <property type="entry name" value="HATPase_dom"/>
</dbReference>
<evidence type="ECO:0000313" key="10">
    <source>
        <dbReference type="EMBL" id="EAY29200.1"/>
    </source>
</evidence>
<evidence type="ECO:0000256" key="5">
    <source>
        <dbReference type="ARBA" id="ARBA00022741"/>
    </source>
</evidence>